<accession>A0A6N6N338</accession>
<dbReference type="RefSeq" id="WP_151150444.1">
    <property type="nucleotide sequence ID" value="NZ_WAIE01000002.1"/>
</dbReference>
<protein>
    <submittedName>
        <fullName evidence="3">Trehalose 6-phosphate synthase</fullName>
    </submittedName>
</protein>
<evidence type="ECO:0000259" key="2">
    <source>
        <dbReference type="Pfam" id="PF21141"/>
    </source>
</evidence>
<dbReference type="InterPro" id="IPR041064">
    <property type="entry name" value="T6PP_helical"/>
</dbReference>
<dbReference type="Proteomes" id="UP000438699">
    <property type="component" value="Unassembled WGS sequence"/>
</dbReference>
<dbReference type="Gene3D" id="1.20.58.1800">
    <property type="match status" value="1"/>
</dbReference>
<name>A0A6N6N338_9BACT</name>
<dbReference type="EMBL" id="WAIE01000002">
    <property type="protein sequence ID" value="KAB1442223.1"/>
    <property type="molecule type" value="Genomic_DNA"/>
</dbReference>
<dbReference type="OrthoDB" id="5469328at2"/>
<organism evidence="3 4">
    <name type="scientific">Pseudodesulfovibrio senegalensis</name>
    <dbReference type="NCBI Taxonomy" id="1721087"/>
    <lineage>
        <taxon>Bacteria</taxon>
        <taxon>Pseudomonadati</taxon>
        <taxon>Thermodesulfobacteriota</taxon>
        <taxon>Desulfovibrionia</taxon>
        <taxon>Desulfovibrionales</taxon>
        <taxon>Desulfovibrionaceae</taxon>
    </lineage>
</organism>
<dbReference type="Pfam" id="PF18572">
    <property type="entry name" value="T6PP_N"/>
    <property type="match status" value="1"/>
</dbReference>
<dbReference type="Gene3D" id="3.40.50.1000">
    <property type="entry name" value="HAD superfamily/HAD-like"/>
    <property type="match status" value="1"/>
</dbReference>
<feature type="domain" description="Trehalose-6-phosphate phosphatase helical bundle" evidence="1">
    <location>
        <begin position="13"/>
        <end position="102"/>
    </location>
</feature>
<proteinExistence type="predicted"/>
<dbReference type="Gene3D" id="3.30.70.3080">
    <property type="match status" value="1"/>
</dbReference>
<sequence>MPAPDIELTKLVTLKDFYTLMQATRDVRFAAVQCIFEGRAVPEDVAASLTNALNSLEAVPEQDGKRILSLDGQRTISLDMDYEINETRKDIHYLELGENSFLRMLDTMHENFDAHVAEGRKCIGSRHVNCFITDRDGTVNNYCGRYRSSVQSIYNAVMLTRFAKTKTDNAVILTSAPLADIGLVDISVAPERVMYYAGSKGRECLDLEGRVRTYPIEAEKQELLERLNTRLAALLAEPEYEKFSLIGSGLQFKFGQTTVARQDISTSVPPEESKAFLATLANLVEELDPAHEHLRIEDTGLDVEIILTIDTGESGTKDFDKGDGVNFLNTEFEFEMFHGPNLICGDTGSDVPMLEAAMAMNKDTLAAFVTRNDDLARRVRGICPNALIIPEPDMLVTILGTLP</sequence>
<dbReference type="AlphaFoldDB" id="A0A6N6N338"/>
<gene>
    <name evidence="3" type="ORF">F8A88_07135</name>
</gene>
<keyword evidence="4" id="KW-1185">Reference proteome</keyword>
<dbReference type="Pfam" id="PF21141">
    <property type="entry name" value="T6PP_C"/>
    <property type="match status" value="1"/>
</dbReference>
<dbReference type="InterPro" id="IPR049063">
    <property type="entry name" value="T6PP_C"/>
</dbReference>
<reference evidence="3 4" key="1">
    <citation type="journal article" date="2017" name="Int. J. Syst. Evol. Microbiol.">
        <title>Desulfovibrio senegalensis sp. nov., a mesophilic sulfate reducer isolated from marine sediment.</title>
        <authorList>
            <person name="Thioye A."/>
            <person name="Gam Z.B.A."/>
            <person name="Mbengue M."/>
            <person name="Cayol J.L."/>
            <person name="Joseph-Bartoli M."/>
            <person name="Toure-Kane C."/>
            <person name="Labat M."/>
        </authorList>
    </citation>
    <scope>NUCLEOTIDE SEQUENCE [LARGE SCALE GENOMIC DNA]</scope>
    <source>
        <strain evidence="3 4">DSM 101509</strain>
    </source>
</reference>
<feature type="domain" description="Trehalose-6-phosphate phosphatase C-terminal" evidence="2">
    <location>
        <begin position="131"/>
        <end position="395"/>
    </location>
</feature>
<comment type="caution">
    <text evidence="3">The sequence shown here is derived from an EMBL/GenBank/DDBJ whole genome shotgun (WGS) entry which is preliminary data.</text>
</comment>
<evidence type="ECO:0000313" key="3">
    <source>
        <dbReference type="EMBL" id="KAB1442223.1"/>
    </source>
</evidence>
<dbReference type="InterPro" id="IPR023214">
    <property type="entry name" value="HAD_sf"/>
</dbReference>
<evidence type="ECO:0000313" key="4">
    <source>
        <dbReference type="Proteomes" id="UP000438699"/>
    </source>
</evidence>
<evidence type="ECO:0000259" key="1">
    <source>
        <dbReference type="Pfam" id="PF18572"/>
    </source>
</evidence>